<keyword evidence="3" id="KW-0418">Kinase</keyword>
<dbReference type="Gene3D" id="1.10.1070.20">
    <property type="match status" value="1"/>
</dbReference>
<evidence type="ECO:0000256" key="2">
    <source>
        <dbReference type="ARBA" id="ARBA00022679"/>
    </source>
</evidence>
<dbReference type="InterPro" id="IPR012893">
    <property type="entry name" value="HipA-like_C"/>
</dbReference>
<evidence type="ECO:0000313" key="6">
    <source>
        <dbReference type="EMBL" id="GAA4392027.1"/>
    </source>
</evidence>
<keyword evidence="7" id="KW-1185">Reference proteome</keyword>
<dbReference type="Proteomes" id="UP001500635">
    <property type="component" value="Unassembled WGS sequence"/>
</dbReference>
<reference evidence="7" key="1">
    <citation type="journal article" date="2019" name="Int. J. Syst. Evol. Microbiol.">
        <title>The Global Catalogue of Microorganisms (GCM) 10K type strain sequencing project: providing services to taxonomists for standard genome sequencing and annotation.</title>
        <authorList>
            <consortium name="The Broad Institute Genomics Platform"/>
            <consortium name="The Broad Institute Genome Sequencing Center for Infectious Disease"/>
            <person name="Wu L."/>
            <person name="Ma J."/>
        </authorList>
    </citation>
    <scope>NUCLEOTIDE SEQUENCE [LARGE SCALE GENOMIC DNA]</scope>
    <source>
        <strain evidence="7">JCM 17688</strain>
    </source>
</reference>
<organism evidence="6 7">
    <name type="scientific">Tsukamurella soli</name>
    <dbReference type="NCBI Taxonomy" id="644556"/>
    <lineage>
        <taxon>Bacteria</taxon>
        <taxon>Bacillati</taxon>
        <taxon>Actinomycetota</taxon>
        <taxon>Actinomycetes</taxon>
        <taxon>Mycobacteriales</taxon>
        <taxon>Tsukamurellaceae</taxon>
        <taxon>Tsukamurella</taxon>
    </lineage>
</organism>
<dbReference type="EMBL" id="BAABFR010000027">
    <property type="protein sequence ID" value="GAA4392027.1"/>
    <property type="molecule type" value="Genomic_DNA"/>
</dbReference>
<dbReference type="PANTHER" id="PTHR37419">
    <property type="entry name" value="SERINE/THREONINE-PROTEIN KINASE TOXIN HIPA"/>
    <property type="match status" value="1"/>
</dbReference>
<dbReference type="Pfam" id="PF07804">
    <property type="entry name" value="HipA_C"/>
    <property type="match status" value="1"/>
</dbReference>
<feature type="domain" description="HipA-like C-terminal" evidence="4">
    <location>
        <begin position="136"/>
        <end position="371"/>
    </location>
</feature>
<dbReference type="Pfam" id="PF13657">
    <property type="entry name" value="Couple_hipA"/>
    <property type="match status" value="1"/>
</dbReference>
<accession>A0ABP8JK21</accession>
<evidence type="ECO:0000259" key="5">
    <source>
        <dbReference type="Pfam" id="PF13657"/>
    </source>
</evidence>
<name>A0ABP8JK21_9ACTN</name>
<sequence>MTGLPERWHEVRLGPDRIGDIVQRGDVTRFLFADDYWDRANRRVLGVWFEDHPGASPRSALRLPQWFSNLLPEGRLRDWIARERRVSAQREIELLLQIGHDLPGAVTVIEGGTAREWTEDEVAPQWDDEAPGPWKFSLAGVGMKFSMVQAGDRLVLPARDVLGRWIVKLPDTGFADIPANEAAMMSLAELAGLDVPEHRLVHRDELGPLPPGAWQASEAHAYAVRRFDRADGERIHIEDFAQVRGKYPGDTEKYQGTFETVAALCYRGTDLRALREWARRVAFNLAIGNGDAHLKNWSLIYPDGRHPTLSPVYDLVSTRSHLPDDDLGLKFTGTRNVDRVSPGGFAVVEGRLGVDGGGLEEIAAETVRAVIENAPGVADRYPVVSGTVDWVVDNARRVKRQLRF</sequence>
<comment type="caution">
    <text evidence="6">The sequence shown here is derived from an EMBL/GenBank/DDBJ whole genome shotgun (WGS) entry which is preliminary data.</text>
</comment>
<dbReference type="InterPro" id="IPR052028">
    <property type="entry name" value="HipA_Ser/Thr_kinase"/>
</dbReference>
<protein>
    <submittedName>
        <fullName evidence="6">HipA domain-containing protein</fullName>
    </submittedName>
</protein>
<dbReference type="PANTHER" id="PTHR37419:SF6">
    <property type="entry name" value="KINASE HI_0665-RELATED"/>
    <property type="match status" value="1"/>
</dbReference>
<feature type="domain" description="HipA N-terminal subdomain 1" evidence="5">
    <location>
        <begin position="10"/>
        <end position="108"/>
    </location>
</feature>
<evidence type="ECO:0000256" key="3">
    <source>
        <dbReference type="ARBA" id="ARBA00022777"/>
    </source>
</evidence>
<dbReference type="NCBIfam" id="TIGR03071">
    <property type="entry name" value="couple_hipA"/>
    <property type="match status" value="1"/>
</dbReference>
<dbReference type="InterPro" id="IPR017508">
    <property type="entry name" value="HipA_N1"/>
</dbReference>
<comment type="similarity">
    <text evidence="1">Belongs to the HipA Ser/Thr kinase family.</text>
</comment>
<evidence type="ECO:0000259" key="4">
    <source>
        <dbReference type="Pfam" id="PF07804"/>
    </source>
</evidence>
<evidence type="ECO:0000256" key="1">
    <source>
        <dbReference type="ARBA" id="ARBA00010164"/>
    </source>
</evidence>
<gene>
    <name evidence="6" type="ORF">GCM10023147_21510</name>
</gene>
<dbReference type="RefSeq" id="WP_344994984.1">
    <property type="nucleotide sequence ID" value="NZ_BAABFR010000027.1"/>
</dbReference>
<keyword evidence="2" id="KW-0808">Transferase</keyword>
<evidence type="ECO:0000313" key="7">
    <source>
        <dbReference type="Proteomes" id="UP001500635"/>
    </source>
</evidence>
<proteinExistence type="inferred from homology"/>